<dbReference type="EMBL" id="JFBM01000012">
    <property type="protein sequence ID" value="KFU80265.1"/>
    <property type="molecule type" value="Genomic_DNA"/>
</dbReference>
<dbReference type="Proteomes" id="UP000256220">
    <property type="component" value="Unassembled WGS sequence"/>
</dbReference>
<gene>
    <name evidence="1" type="ORF">BB31_15680</name>
</gene>
<protein>
    <submittedName>
        <fullName evidence="1">Uncharacterized protein</fullName>
    </submittedName>
</protein>
<comment type="caution">
    <text evidence="1">The sequence shown here is derived from an EMBL/GenBank/DDBJ whole genome shotgun (WGS) entry which is preliminary data.</text>
</comment>
<accession>A0A2P2FUA0</accession>
<proteinExistence type="predicted"/>
<dbReference type="AlphaFoldDB" id="A0A2P2FUA0"/>
<evidence type="ECO:0000313" key="2">
    <source>
        <dbReference type="Proteomes" id="UP000256220"/>
    </source>
</evidence>
<reference evidence="1 2" key="1">
    <citation type="journal article" date="2014" name="Genome Announc.">
        <title>Draft Genome Sequence of Amycolatopsis lurida NRRL 2430, Producer of the Glycopeptide Family Antibiotic Ristocetin.</title>
        <authorList>
            <person name="Kwun M.J."/>
            <person name="Hong H.J."/>
        </authorList>
    </citation>
    <scope>NUCLEOTIDE SEQUENCE [LARGE SCALE GENOMIC DNA]</scope>
    <source>
        <strain evidence="1 2">NRRL 2430</strain>
    </source>
</reference>
<name>A0A2P2FUA0_AMYLU</name>
<organism evidence="1 2">
    <name type="scientific">Amycolatopsis lurida NRRL 2430</name>
    <dbReference type="NCBI Taxonomy" id="1460371"/>
    <lineage>
        <taxon>Bacteria</taxon>
        <taxon>Bacillati</taxon>
        <taxon>Actinomycetota</taxon>
        <taxon>Actinomycetes</taxon>
        <taxon>Pseudonocardiales</taxon>
        <taxon>Pseudonocardiaceae</taxon>
        <taxon>Amycolatopsis</taxon>
    </lineage>
</organism>
<sequence>MYCLHDLADDSFAVVDSSVQIVLQRCEAYLFQFLAWQPDSNLEASLPGAGHEAFGVGGDF</sequence>
<evidence type="ECO:0000313" key="1">
    <source>
        <dbReference type="EMBL" id="KFU80265.1"/>
    </source>
</evidence>
<keyword evidence="2" id="KW-1185">Reference proteome</keyword>